<organism evidence="1 2">
    <name type="scientific">Trema orientale</name>
    <name type="common">Charcoal tree</name>
    <name type="synonym">Celtis orientalis</name>
    <dbReference type="NCBI Taxonomy" id="63057"/>
    <lineage>
        <taxon>Eukaryota</taxon>
        <taxon>Viridiplantae</taxon>
        <taxon>Streptophyta</taxon>
        <taxon>Embryophyta</taxon>
        <taxon>Tracheophyta</taxon>
        <taxon>Spermatophyta</taxon>
        <taxon>Magnoliopsida</taxon>
        <taxon>eudicotyledons</taxon>
        <taxon>Gunneridae</taxon>
        <taxon>Pentapetalae</taxon>
        <taxon>rosids</taxon>
        <taxon>fabids</taxon>
        <taxon>Rosales</taxon>
        <taxon>Cannabaceae</taxon>
        <taxon>Trema</taxon>
    </lineage>
</organism>
<name>A0A2P5AB04_TREOI</name>
<sequence length="39" mass="4985">MSDEREREYLHRNEGSERTLKVVWEEKRRERDIRLRKPT</sequence>
<keyword evidence="2" id="KW-1185">Reference proteome</keyword>
<dbReference type="InParanoid" id="A0A2P5AB04"/>
<evidence type="ECO:0000313" key="1">
    <source>
        <dbReference type="EMBL" id="PON33719.1"/>
    </source>
</evidence>
<dbReference type="Proteomes" id="UP000237000">
    <property type="component" value="Unassembled WGS sequence"/>
</dbReference>
<gene>
    <name evidence="1" type="ORF">TorRG33x02_354540</name>
</gene>
<reference evidence="2" key="1">
    <citation type="submission" date="2016-06" db="EMBL/GenBank/DDBJ databases">
        <title>Parallel loss of symbiosis genes in relatives of nitrogen-fixing non-legume Parasponia.</title>
        <authorList>
            <person name="Van Velzen R."/>
            <person name="Holmer R."/>
            <person name="Bu F."/>
            <person name="Rutten L."/>
            <person name="Van Zeijl A."/>
            <person name="Liu W."/>
            <person name="Santuari L."/>
            <person name="Cao Q."/>
            <person name="Sharma T."/>
            <person name="Shen D."/>
            <person name="Roswanjaya Y."/>
            <person name="Wardhani T."/>
            <person name="Kalhor M.S."/>
            <person name="Jansen J."/>
            <person name="Van den Hoogen J."/>
            <person name="Gungor B."/>
            <person name="Hartog M."/>
            <person name="Hontelez J."/>
            <person name="Verver J."/>
            <person name="Yang W.-C."/>
            <person name="Schijlen E."/>
            <person name="Repin R."/>
            <person name="Schilthuizen M."/>
            <person name="Schranz E."/>
            <person name="Heidstra R."/>
            <person name="Miyata K."/>
            <person name="Fedorova E."/>
            <person name="Kohlen W."/>
            <person name="Bisseling T."/>
            <person name="Smit S."/>
            <person name="Geurts R."/>
        </authorList>
    </citation>
    <scope>NUCLEOTIDE SEQUENCE [LARGE SCALE GENOMIC DNA]</scope>
    <source>
        <strain evidence="2">cv. RG33-2</strain>
    </source>
</reference>
<evidence type="ECO:0000313" key="2">
    <source>
        <dbReference type="Proteomes" id="UP000237000"/>
    </source>
</evidence>
<dbReference type="AlphaFoldDB" id="A0A2P5AB04"/>
<proteinExistence type="predicted"/>
<protein>
    <submittedName>
        <fullName evidence="1">Uncharacterized protein</fullName>
    </submittedName>
</protein>
<dbReference type="EMBL" id="JXTC01000990">
    <property type="protein sequence ID" value="PON33719.1"/>
    <property type="molecule type" value="Genomic_DNA"/>
</dbReference>
<accession>A0A2P5AB04</accession>
<feature type="non-terminal residue" evidence="1">
    <location>
        <position position="39"/>
    </location>
</feature>
<comment type="caution">
    <text evidence="1">The sequence shown here is derived from an EMBL/GenBank/DDBJ whole genome shotgun (WGS) entry which is preliminary data.</text>
</comment>